<comment type="caution">
    <text evidence="1">The sequence shown here is derived from an EMBL/GenBank/DDBJ whole genome shotgun (WGS) entry which is preliminary data.</text>
</comment>
<reference evidence="1" key="1">
    <citation type="journal article" date="2015" name="Nature">
        <title>Complex archaea that bridge the gap between prokaryotes and eukaryotes.</title>
        <authorList>
            <person name="Spang A."/>
            <person name="Saw J.H."/>
            <person name="Jorgensen S.L."/>
            <person name="Zaremba-Niedzwiedzka K."/>
            <person name="Martijn J."/>
            <person name="Lind A.E."/>
            <person name="van Eijk R."/>
            <person name="Schleper C."/>
            <person name="Guy L."/>
            <person name="Ettema T.J."/>
        </authorList>
    </citation>
    <scope>NUCLEOTIDE SEQUENCE</scope>
</reference>
<name>A0A0F9B9Q9_9ZZZZ</name>
<protein>
    <submittedName>
        <fullName evidence="1">Uncharacterized protein</fullName>
    </submittedName>
</protein>
<sequence length="67" mass="7744">MSESPTSKWDTNPPDFRRAIAMIKNASIPVLRQHVFILSARWKKEIDEAGGLNEWLDRKINRGRSHA</sequence>
<organism evidence="1">
    <name type="scientific">marine sediment metagenome</name>
    <dbReference type="NCBI Taxonomy" id="412755"/>
    <lineage>
        <taxon>unclassified sequences</taxon>
        <taxon>metagenomes</taxon>
        <taxon>ecological metagenomes</taxon>
    </lineage>
</organism>
<evidence type="ECO:0000313" key="1">
    <source>
        <dbReference type="EMBL" id="KKK81191.1"/>
    </source>
</evidence>
<accession>A0A0F9B9Q9</accession>
<dbReference type="AlphaFoldDB" id="A0A0F9B9Q9"/>
<proteinExistence type="predicted"/>
<dbReference type="EMBL" id="LAZR01053232">
    <property type="protein sequence ID" value="KKK81191.1"/>
    <property type="molecule type" value="Genomic_DNA"/>
</dbReference>
<gene>
    <name evidence="1" type="ORF">LCGC14_2815960</name>
</gene>